<sequence length="67" mass="7181">MIELSINGAPRQFPATLTVQQLAEALELIGKRFAVELNGEIVPKRLHAETTLNDGDRLELVVAVGGG</sequence>
<dbReference type="Proteomes" id="UP000192761">
    <property type="component" value="Unassembled WGS sequence"/>
</dbReference>
<dbReference type="InterPro" id="IPR010035">
    <property type="entry name" value="Thi_S"/>
</dbReference>
<dbReference type="Pfam" id="PF02597">
    <property type="entry name" value="ThiS"/>
    <property type="match status" value="1"/>
</dbReference>
<protein>
    <submittedName>
        <fullName evidence="1">Sulfur carrier protein</fullName>
    </submittedName>
</protein>
<dbReference type="InterPro" id="IPR012675">
    <property type="entry name" value="Beta-grasp_dom_sf"/>
</dbReference>
<gene>
    <name evidence="1" type="ORF">SAMN02745857_03308</name>
</gene>
<dbReference type="OrthoDB" id="9800283at2"/>
<dbReference type="SUPFAM" id="SSF54285">
    <property type="entry name" value="MoaD/ThiS"/>
    <property type="match status" value="1"/>
</dbReference>
<reference evidence="1 2" key="1">
    <citation type="submission" date="2017-04" db="EMBL/GenBank/DDBJ databases">
        <authorList>
            <person name="Afonso C.L."/>
            <person name="Miller P.J."/>
            <person name="Scott M.A."/>
            <person name="Spackman E."/>
            <person name="Goraichik I."/>
            <person name="Dimitrov K.M."/>
            <person name="Suarez D.L."/>
            <person name="Swayne D.E."/>
        </authorList>
    </citation>
    <scope>NUCLEOTIDE SEQUENCE [LARGE SCALE GENOMIC DNA]</scope>
    <source>
        <strain evidence="1 2">DSM 23236</strain>
    </source>
</reference>
<name>A0A1W1XX98_9NEIS</name>
<evidence type="ECO:0000313" key="1">
    <source>
        <dbReference type="EMBL" id="SMC28556.1"/>
    </source>
</evidence>
<dbReference type="PANTHER" id="PTHR34472:SF1">
    <property type="entry name" value="SULFUR CARRIER PROTEIN THIS"/>
    <property type="match status" value="1"/>
</dbReference>
<dbReference type="AlphaFoldDB" id="A0A1W1XX98"/>
<dbReference type="Gene3D" id="3.10.20.30">
    <property type="match status" value="1"/>
</dbReference>
<dbReference type="STRING" id="1121001.SAMN02745857_03308"/>
<dbReference type="EMBL" id="FWXD01000023">
    <property type="protein sequence ID" value="SMC28556.1"/>
    <property type="molecule type" value="Genomic_DNA"/>
</dbReference>
<dbReference type="PANTHER" id="PTHR34472">
    <property type="entry name" value="SULFUR CARRIER PROTEIN THIS"/>
    <property type="match status" value="1"/>
</dbReference>
<keyword evidence="2" id="KW-1185">Reference proteome</keyword>
<dbReference type="InterPro" id="IPR016155">
    <property type="entry name" value="Mopterin_synth/thiamin_S_b"/>
</dbReference>
<evidence type="ECO:0000313" key="2">
    <source>
        <dbReference type="Proteomes" id="UP000192761"/>
    </source>
</evidence>
<dbReference type="NCBIfam" id="TIGR01683">
    <property type="entry name" value="thiS"/>
    <property type="match status" value="1"/>
</dbReference>
<dbReference type="RefSeq" id="WP_084092219.1">
    <property type="nucleotide sequence ID" value="NZ_FWXD01000023.1"/>
</dbReference>
<proteinExistence type="predicted"/>
<dbReference type="InterPro" id="IPR003749">
    <property type="entry name" value="ThiS/MoaD-like"/>
</dbReference>
<dbReference type="CDD" id="cd00565">
    <property type="entry name" value="Ubl_ThiS"/>
    <property type="match status" value="1"/>
</dbReference>
<organism evidence="1 2">
    <name type="scientific">Andreprevotia lacus DSM 23236</name>
    <dbReference type="NCBI Taxonomy" id="1121001"/>
    <lineage>
        <taxon>Bacteria</taxon>
        <taxon>Pseudomonadati</taxon>
        <taxon>Pseudomonadota</taxon>
        <taxon>Betaproteobacteria</taxon>
        <taxon>Neisseriales</taxon>
        <taxon>Chitinibacteraceae</taxon>
        <taxon>Andreprevotia</taxon>
    </lineage>
</organism>
<accession>A0A1W1XX98</accession>